<name>A0A1C7NP86_9FUNG</name>
<dbReference type="PANTHER" id="PTHR12496:SF0">
    <property type="entry name" value="METHYLTRANSFERASE DOMAIN-CONTAINING PROTEIN"/>
    <property type="match status" value="1"/>
</dbReference>
<organism evidence="2 3">
    <name type="scientific">Choanephora cucurbitarum</name>
    <dbReference type="NCBI Taxonomy" id="101091"/>
    <lineage>
        <taxon>Eukaryota</taxon>
        <taxon>Fungi</taxon>
        <taxon>Fungi incertae sedis</taxon>
        <taxon>Mucoromycota</taxon>
        <taxon>Mucoromycotina</taxon>
        <taxon>Mucoromycetes</taxon>
        <taxon>Mucorales</taxon>
        <taxon>Mucorineae</taxon>
        <taxon>Choanephoraceae</taxon>
        <taxon>Choanephoroideae</taxon>
        <taxon>Choanephora</taxon>
    </lineage>
</organism>
<dbReference type="SUPFAM" id="SSF53335">
    <property type="entry name" value="S-adenosyl-L-methionine-dependent methyltransferases"/>
    <property type="match status" value="1"/>
</dbReference>
<gene>
    <name evidence="2" type="primary">Rrnad1</name>
    <name evidence="2" type="ORF">A0J61_01021</name>
</gene>
<dbReference type="InterPro" id="IPR029063">
    <property type="entry name" value="SAM-dependent_MTases_sf"/>
</dbReference>
<dbReference type="CDD" id="cd02440">
    <property type="entry name" value="AdoMet_MTases"/>
    <property type="match status" value="1"/>
</dbReference>
<dbReference type="InterPro" id="IPR025714">
    <property type="entry name" value="Methyltranfer_dom"/>
</dbReference>
<dbReference type="InterPro" id="IPR052220">
    <property type="entry name" value="METTL25"/>
</dbReference>
<dbReference type="OrthoDB" id="10258156at2759"/>
<dbReference type="EMBL" id="LUGH01000028">
    <property type="protein sequence ID" value="OBZ90925.1"/>
    <property type="molecule type" value="Genomic_DNA"/>
</dbReference>
<proteinExistence type="predicted"/>
<dbReference type="InParanoid" id="A0A1C7NP86"/>
<accession>A0A1C7NP86</accession>
<keyword evidence="3" id="KW-1185">Reference proteome</keyword>
<dbReference type="Pfam" id="PF13679">
    <property type="entry name" value="Methyltransf_32"/>
    <property type="match status" value="1"/>
</dbReference>
<feature type="domain" description="Methyltransferase" evidence="1">
    <location>
        <begin position="127"/>
        <end position="274"/>
    </location>
</feature>
<protein>
    <submittedName>
        <fullName evidence="2">Protein RRNAD1</fullName>
    </submittedName>
</protein>
<reference evidence="2 3" key="1">
    <citation type="submission" date="2016-03" db="EMBL/GenBank/DDBJ databases">
        <title>Choanephora cucurbitarum.</title>
        <authorList>
            <person name="Min B."/>
            <person name="Park H."/>
            <person name="Park J.-H."/>
            <person name="Shin H.-D."/>
            <person name="Choi I.-G."/>
        </authorList>
    </citation>
    <scope>NUCLEOTIDE SEQUENCE [LARGE SCALE GENOMIC DNA]</scope>
    <source>
        <strain evidence="2 3">KUS-F28377</strain>
    </source>
</reference>
<sequence>MNLPADPLPTKFKGDTPEQYLERLLDFCKEYHWLIHVLAFNFITHKEWEKFSSDWQDALMNHMQQAGDEWAFAILELTKESSDYSKWPPSLGLYLESIRDLALPRTTRQQDQQKNISRHIRGGMSDKKVHEVELLSQLIKKVADQHNVSSIIDLGSGQGYLSRALAFECGFEVLAVDMSEVQTQGALRFDTKALRAQGKAKEHPNLKHVTEKVTPENITEVLNRCGSSTDKQWLVTGLHTCGDLSPMIFRLFAESQKVSCMVNVGCCYNALTNQGFPMSSFLKNKSDMIHVGSTAKVLACHSPSRWHEEGIQCIRAFDNYYFRALLMELLVKKGLADISDPPRLGRIKQNKAFVPFVKASLKRLKLPENTITEEEAQRHYLQAKERQVDKQFVALWILRGLLAPIIESIILMDRWLYLKEINGQTSKVWMYPLFDLDASPRNMVYVASKP</sequence>
<evidence type="ECO:0000313" key="3">
    <source>
        <dbReference type="Proteomes" id="UP000093000"/>
    </source>
</evidence>
<comment type="caution">
    <text evidence="2">The sequence shown here is derived from an EMBL/GenBank/DDBJ whole genome shotgun (WGS) entry which is preliminary data.</text>
</comment>
<evidence type="ECO:0000259" key="1">
    <source>
        <dbReference type="Pfam" id="PF13679"/>
    </source>
</evidence>
<dbReference type="Gene3D" id="3.40.50.150">
    <property type="entry name" value="Vaccinia Virus protein VP39"/>
    <property type="match status" value="1"/>
</dbReference>
<dbReference type="AlphaFoldDB" id="A0A1C7NP86"/>
<dbReference type="STRING" id="101091.A0A1C7NP86"/>
<dbReference type="PANTHER" id="PTHR12496">
    <property type="entry name" value="CGI-41 METHYLTRANSFERASE"/>
    <property type="match status" value="1"/>
</dbReference>
<dbReference type="Proteomes" id="UP000093000">
    <property type="component" value="Unassembled WGS sequence"/>
</dbReference>
<evidence type="ECO:0000313" key="2">
    <source>
        <dbReference type="EMBL" id="OBZ90925.1"/>
    </source>
</evidence>